<feature type="signal peptide" evidence="5">
    <location>
        <begin position="1"/>
        <end position="32"/>
    </location>
</feature>
<proteinExistence type="predicted"/>
<feature type="compositionally biased region" description="Low complexity" evidence="4">
    <location>
        <begin position="91"/>
        <end position="103"/>
    </location>
</feature>
<feature type="chain" id="PRO_5041464637" evidence="5">
    <location>
        <begin position="33"/>
        <end position="1062"/>
    </location>
</feature>
<dbReference type="InterPro" id="IPR036465">
    <property type="entry name" value="vWFA_dom_sf"/>
</dbReference>
<dbReference type="InterPro" id="IPR002035">
    <property type="entry name" value="VWF_A"/>
</dbReference>
<dbReference type="Pfam" id="PF01345">
    <property type="entry name" value="DUF11"/>
    <property type="match status" value="1"/>
</dbReference>
<accession>A0AA45L5N4</accession>
<sequence>MIGRVGRPAASLALAVLLGGFLLADRAPQATAQDHPLSPYLVGYEGGDDVHSANARGEDQRALSGPDRGEAQPAYSPDGTRIAYVQWGVEAPPSSATPSSATPSPAPGPPVTGFAGLVVANADGTSPRVLTPGIGEAEPTWSPDGTKLAVTTEAGIRVLRVADGAVLADVPAPPTLSARDSEPAWSPDGTTIAFTRRIDGQETPSTGPYAVVGGTSPGGDYRTGVSLTTDEVPNNPDIVFLLDNTGSMGGYIQDAKAKLTGVLARISQLQPQARYGLATYRDIDEPEHYELRQRPTADLSAFQTQLDSVTAGGGGDGPEDWFNVLRRLATDPTVFTRDGSRIVVLLGDAPPHFDCDNPAAAYCPRYPTRDQVVSALTGAGAQVLAIPLGTPSSLDAGGHATDIANATDGLLIDGSIPPDATADAIAAGIRDLPVTVTPQHSCDHGATVGFDPPSLTQRGGGQVSFAETVKLPADIRPGTTATCQVDFLFNGQLPEPRRTQHLTATAQTPGAPTVVVSGAVVTSPDGQPAPATFTATATDATGAPLTPGCDQTPGARYPVGFTTVTCTATDASGRTGSATAPLVVQGPGTGQGTGIWFSAVDQDTLRSTRQIPFTAKVNEPCANDGTAPAWSPDGQRLAYAHRAEHLCTANADGTSATRIVSATGPNHPEWTPDAAAILFDGDDDGRRAIWSVPPNGGVPVTLVSRADGAAHPTTRRLPDLAVTASASPPDVVFGGGAEYLFTITSTGLVTAPGAPITLDLPPGLEVDEVLTTSGSCRPDATRCTLGGLARGQRAEIRVQATATTAGEQTATATAPVDINPGDNTARAKVTVAEEVVPPANPGSLSLAVAAVPPDSYVGGQDVVLSYRMRNGSPEPMTDVRLVTALPPELGAPTSAGPGCTADGEECALGTLQPGQLAEVRLTLPARAATRGPAGGSVFTTGPDSDVVDNTAAVEVSVRQPRLTVDPPIGPPGFVARVVGVDFPPGAEVRLAWSAGVTQEPATARVGGDGGVDAQLLVFPRDRLGPRDVLAAPLTGPRFGQVASNPFLVVPRTVQPPDFVFRG</sequence>
<dbReference type="EMBL" id="CP073249">
    <property type="protein sequence ID" value="QUF03328.1"/>
    <property type="molecule type" value="Genomic_DNA"/>
</dbReference>
<evidence type="ECO:0000256" key="4">
    <source>
        <dbReference type="SAM" id="MobiDB-lite"/>
    </source>
</evidence>
<dbReference type="InterPro" id="IPR001434">
    <property type="entry name" value="OmcB-like_DUF11"/>
</dbReference>
<keyword evidence="2" id="KW-0964">Secreted</keyword>
<dbReference type="Proteomes" id="UP000677152">
    <property type="component" value="Chromosome"/>
</dbReference>
<dbReference type="AlphaFoldDB" id="A0AA45L5N4"/>
<gene>
    <name evidence="7" type="ORF">KCV87_28570</name>
</gene>
<keyword evidence="3 5" id="KW-0732">Signal</keyword>
<dbReference type="Pfam" id="PF25106">
    <property type="entry name" value="VWA_4"/>
    <property type="match status" value="1"/>
</dbReference>
<dbReference type="InterPro" id="IPR052969">
    <property type="entry name" value="Thr-specific_kinase-like"/>
</dbReference>
<evidence type="ECO:0000256" key="3">
    <source>
        <dbReference type="ARBA" id="ARBA00022729"/>
    </source>
</evidence>
<feature type="region of interest" description="Disordered" evidence="4">
    <location>
        <begin position="91"/>
        <end position="110"/>
    </location>
</feature>
<evidence type="ECO:0000256" key="5">
    <source>
        <dbReference type="SAM" id="SignalP"/>
    </source>
</evidence>
<dbReference type="PANTHER" id="PTHR47763">
    <property type="entry name" value="ALPHA-PROTEIN KINASE VWKA"/>
    <property type="match status" value="1"/>
</dbReference>
<feature type="region of interest" description="Disordered" evidence="4">
    <location>
        <begin position="48"/>
        <end position="77"/>
    </location>
</feature>
<dbReference type="CDD" id="cd00198">
    <property type="entry name" value="vWFA"/>
    <property type="match status" value="1"/>
</dbReference>
<evidence type="ECO:0000256" key="2">
    <source>
        <dbReference type="ARBA" id="ARBA00022525"/>
    </source>
</evidence>
<dbReference type="Pfam" id="PF07676">
    <property type="entry name" value="PD40"/>
    <property type="match status" value="4"/>
</dbReference>
<evidence type="ECO:0000313" key="8">
    <source>
        <dbReference type="Proteomes" id="UP000677152"/>
    </source>
</evidence>
<dbReference type="PROSITE" id="PS50234">
    <property type="entry name" value="VWFA"/>
    <property type="match status" value="1"/>
</dbReference>
<dbReference type="InterPro" id="IPR011042">
    <property type="entry name" value="6-blade_b-propeller_TolB-like"/>
</dbReference>
<organism evidence="7 8">
    <name type="scientific">Actinosynnema pretiosum subsp. pretiosum</name>
    <dbReference type="NCBI Taxonomy" id="103721"/>
    <lineage>
        <taxon>Bacteria</taxon>
        <taxon>Bacillati</taxon>
        <taxon>Actinomycetota</taxon>
        <taxon>Actinomycetes</taxon>
        <taxon>Pseudonocardiales</taxon>
        <taxon>Pseudonocardiaceae</taxon>
        <taxon>Actinosynnema</taxon>
    </lineage>
</organism>
<evidence type="ECO:0000313" key="7">
    <source>
        <dbReference type="EMBL" id="QUF03328.1"/>
    </source>
</evidence>
<dbReference type="Gene3D" id="2.120.10.30">
    <property type="entry name" value="TolB, C-terminal domain"/>
    <property type="match status" value="2"/>
</dbReference>
<reference evidence="7" key="1">
    <citation type="submission" date="2021-04" db="EMBL/GenBank/DDBJ databases">
        <title>Genomic sequence of Actinosynnema pretiosum subsp. pretiosum ATCC 31280 (C-14919).</title>
        <authorList>
            <person name="Bai L."/>
            <person name="Wang X."/>
            <person name="Xiao Y."/>
        </authorList>
    </citation>
    <scope>NUCLEOTIDE SEQUENCE</scope>
    <source>
        <strain evidence="7">ATCC 31280</strain>
    </source>
</reference>
<protein>
    <submittedName>
        <fullName evidence="7">PD40 domain-containing protein</fullName>
    </submittedName>
</protein>
<evidence type="ECO:0000256" key="1">
    <source>
        <dbReference type="ARBA" id="ARBA00004613"/>
    </source>
</evidence>
<feature type="domain" description="VWFA" evidence="6">
    <location>
        <begin position="237"/>
        <end position="436"/>
    </location>
</feature>
<dbReference type="InterPro" id="IPR056861">
    <property type="entry name" value="HMCN1-like_VWA"/>
</dbReference>
<dbReference type="SUPFAM" id="SSF53300">
    <property type="entry name" value="vWA-like"/>
    <property type="match status" value="1"/>
</dbReference>
<comment type="subcellular location">
    <subcellularLocation>
        <location evidence="1">Secreted</location>
    </subcellularLocation>
</comment>
<dbReference type="SUPFAM" id="SSF82171">
    <property type="entry name" value="DPP6 N-terminal domain-like"/>
    <property type="match status" value="1"/>
</dbReference>
<dbReference type="Gene3D" id="3.40.50.410">
    <property type="entry name" value="von Willebrand factor, type A domain"/>
    <property type="match status" value="1"/>
</dbReference>
<feature type="compositionally biased region" description="Basic and acidic residues" evidence="4">
    <location>
        <begin position="48"/>
        <end position="61"/>
    </location>
</feature>
<dbReference type="InterPro" id="IPR011659">
    <property type="entry name" value="WD40"/>
</dbReference>
<evidence type="ECO:0000259" key="6">
    <source>
        <dbReference type="PROSITE" id="PS50234"/>
    </source>
</evidence>
<name>A0AA45L5N4_9PSEU</name>